<dbReference type="InterPro" id="IPR002104">
    <property type="entry name" value="Integrase_catalytic"/>
</dbReference>
<dbReference type="PANTHER" id="PTHR30349">
    <property type="entry name" value="PHAGE INTEGRASE-RELATED"/>
    <property type="match status" value="1"/>
</dbReference>
<dbReference type="InterPro" id="IPR004107">
    <property type="entry name" value="Integrase_SAM-like_N"/>
</dbReference>
<dbReference type="GO" id="GO:0007059">
    <property type="term" value="P:chromosome segregation"/>
    <property type="evidence" value="ECO:0007669"/>
    <property type="project" value="UniProtKB-KW"/>
</dbReference>
<evidence type="ECO:0000256" key="5">
    <source>
        <dbReference type="ARBA" id="ARBA00022908"/>
    </source>
</evidence>
<dbReference type="InterPro" id="IPR011010">
    <property type="entry name" value="DNA_brk_join_enz"/>
</dbReference>
<keyword evidence="8" id="KW-0131">Cell cycle</keyword>
<accession>A0A3E4QPC0</accession>
<dbReference type="GO" id="GO:0006310">
    <property type="term" value="P:DNA recombination"/>
    <property type="evidence" value="ECO:0007669"/>
    <property type="project" value="UniProtKB-KW"/>
</dbReference>
<dbReference type="EMBL" id="QSRJ01000012">
    <property type="protein sequence ID" value="RGL08132.1"/>
    <property type="molecule type" value="Genomic_DNA"/>
</dbReference>
<keyword evidence="4" id="KW-0159">Chromosome partition</keyword>
<reference evidence="12 13" key="1">
    <citation type="submission" date="2018-08" db="EMBL/GenBank/DDBJ databases">
        <title>A genome reference for cultivated species of the human gut microbiota.</title>
        <authorList>
            <person name="Zou Y."/>
            <person name="Xue W."/>
            <person name="Luo G."/>
        </authorList>
    </citation>
    <scope>NUCLEOTIDE SEQUENCE [LARGE SCALE GENOMIC DNA]</scope>
    <source>
        <strain evidence="12 13">TF08-14</strain>
    </source>
</reference>
<evidence type="ECO:0000256" key="9">
    <source>
        <dbReference type="PROSITE-ProRule" id="PRU01248"/>
    </source>
</evidence>
<protein>
    <submittedName>
        <fullName evidence="12">Recombinase XerC</fullName>
    </submittedName>
</protein>
<dbReference type="Pfam" id="PF00589">
    <property type="entry name" value="Phage_integrase"/>
    <property type="match status" value="1"/>
</dbReference>
<dbReference type="Gene3D" id="1.10.443.10">
    <property type="entry name" value="Intergrase catalytic core"/>
    <property type="match status" value="1"/>
</dbReference>
<dbReference type="PROSITE" id="PS51898">
    <property type="entry name" value="TYR_RECOMBINASE"/>
    <property type="match status" value="1"/>
</dbReference>
<keyword evidence="5" id="KW-0229">DNA integration</keyword>
<evidence type="ECO:0000256" key="8">
    <source>
        <dbReference type="ARBA" id="ARBA00023306"/>
    </source>
</evidence>
<evidence type="ECO:0000256" key="3">
    <source>
        <dbReference type="ARBA" id="ARBA00022618"/>
    </source>
</evidence>
<evidence type="ECO:0000256" key="4">
    <source>
        <dbReference type="ARBA" id="ARBA00022829"/>
    </source>
</evidence>
<evidence type="ECO:0000256" key="6">
    <source>
        <dbReference type="ARBA" id="ARBA00023125"/>
    </source>
</evidence>
<dbReference type="Gene3D" id="1.10.150.130">
    <property type="match status" value="1"/>
</dbReference>
<keyword evidence="2" id="KW-0963">Cytoplasm</keyword>
<sequence>MFDEAERAMRAVQEMGEVDRACLMHPPSDTDRVLYEVLTDAVALYLVRCRGERRLDKKTVKAYSCDIEQFLIWLDEGTKPFNRLSMRDYMVYLNGLHAASTVRRKLASLRAWSTWMRREGFMSASPFDDLDINIRQPLLLPRTIGPRELRRMLEPDLTGAPATTSTGALLELRDQAVLELLIATGIRASELCALNMDSIDLSARQVRIFGKGSKERIVMLGSIHTVVALSDYLSVRKPLAGVNINSEACRALFLNRSKERISDQAVRKIILKRAREVGVEAHITPHMFRHTFATTLLEQDVDIRYIQQLLGHSSVKTTERYTHVSSAKLRTIMEQHNPRDVLSGENTLQPPTEMIA</sequence>
<keyword evidence="7" id="KW-0233">DNA recombination</keyword>
<proteinExistence type="predicted"/>
<dbReference type="Pfam" id="PF02899">
    <property type="entry name" value="Phage_int_SAM_1"/>
    <property type="match status" value="1"/>
</dbReference>
<dbReference type="PROSITE" id="PS51900">
    <property type="entry name" value="CB"/>
    <property type="match status" value="1"/>
</dbReference>
<dbReference type="GO" id="GO:0015074">
    <property type="term" value="P:DNA integration"/>
    <property type="evidence" value="ECO:0007669"/>
    <property type="project" value="UniProtKB-KW"/>
</dbReference>
<evidence type="ECO:0000259" key="11">
    <source>
        <dbReference type="PROSITE" id="PS51900"/>
    </source>
</evidence>
<dbReference type="InterPro" id="IPR013762">
    <property type="entry name" value="Integrase-like_cat_sf"/>
</dbReference>
<evidence type="ECO:0000256" key="7">
    <source>
        <dbReference type="ARBA" id="ARBA00023172"/>
    </source>
</evidence>
<organism evidence="12 13">
    <name type="scientific">Collinsella tanakaei</name>
    <dbReference type="NCBI Taxonomy" id="626935"/>
    <lineage>
        <taxon>Bacteria</taxon>
        <taxon>Bacillati</taxon>
        <taxon>Actinomycetota</taxon>
        <taxon>Coriobacteriia</taxon>
        <taxon>Coriobacteriales</taxon>
        <taxon>Coriobacteriaceae</taxon>
        <taxon>Collinsella</taxon>
    </lineage>
</organism>
<comment type="caution">
    <text evidence="12">The sequence shown here is derived from an EMBL/GenBank/DDBJ whole genome shotgun (WGS) entry which is preliminary data.</text>
</comment>
<evidence type="ECO:0000256" key="1">
    <source>
        <dbReference type="ARBA" id="ARBA00004496"/>
    </source>
</evidence>
<keyword evidence="3" id="KW-0132">Cell division</keyword>
<dbReference type="InterPro" id="IPR010998">
    <property type="entry name" value="Integrase_recombinase_N"/>
</dbReference>
<dbReference type="SUPFAM" id="SSF56349">
    <property type="entry name" value="DNA breaking-rejoining enzymes"/>
    <property type="match status" value="1"/>
</dbReference>
<feature type="domain" description="Core-binding (CB)" evidence="11">
    <location>
        <begin position="36"/>
        <end position="117"/>
    </location>
</feature>
<dbReference type="PANTHER" id="PTHR30349:SF77">
    <property type="entry name" value="TYROSINE RECOMBINASE XERC"/>
    <property type="match status" value="1"/>
</dbReference>
<dbReference type="RefSeq" id="WP_117680152.1">
    <property type="nucleotide sequence ID" value="NZ_QSRJ01000012.1"/>
</dbReference>
<dbReference type="CDD" id="cd00798">
    <property type="entry name" value="INT_XerDC_C"/>
    <property type="match status" value="1"/>
</dbReference>
<dbReference type="InterPro" id="IPR050090">
    <property type="entry name" value="Tyrosine_recombinase_XerCD"/>
</dbReference>
<dbReference type="Proteomes" id="UP000260943">
    <property type="component" value="Unassembled WGS sequence"/>
</dbReference>
<evidence type="ECO:0000313" key="13">
    <source>
        <dbReference type="Proteomes" id="UP000260943"/>
    </source>
</evidence>
<dbReference type="SUPFAM" id="SSF47823">
    <property type="entry name" value="lambda integrase-like, N-terminal domain"/>
    <property type="match status" value="1"/>
</dbReference>
<dbReference type="GO" id="GO:0005737">
    <property type="term" value="C:cytoplasm"/>
    <property type="evidence" value="ECO:0007669"/>
    <property type="project" value="UniProtKB-SubCell"/>
</dbReference>
<evidence type="ECO:0000313" key="12">
    <source>
        <dbReference type="EMBL" id="RGL08132.1"/>
    </source>
</evidence>
<feature type="domain" description="Tyr recombinase" evidence="10">
    <location>
        <begin position="139"/>
        <end position="334"/>
    </location>
</feature>
<evidence type="ECO:0000256" key="2">
    <source>
        <dbReference type="ARBA" id="ARBA00022490"/>
    </source>
</evidence>
<dbReference type="GO" id="GO:0051301">
    <property type="term" value="P:cell division"/>
    <property type="evidence" value="ECO:0007669"/>
    <property type="project" value="UniProtKB-KW"/>
</dbReference>
<name>A0A3E4QPC0_9ACTN</name>
<dbReference type="InterPro" id="IPR044068">
    <property type="entry name" value="CB"/>
</dbReference>
<gene>
    <name evidence="12" type="ORF">DXC81_09370</name>
</gene>
<comment type="subcellular location">
    <subcellularLocation>
        <location evidence="1">Cytoplasm</location>
    </subcellularLocation>
</comment>
<keyword evidence="6 9" id="KW-0238">DNA-binding</keyword>
<evidence type="ECO:0000259" key="10">
    <source>
        <dbReference type="PROSITE" id="PS51898"/>
    </source>
</evidence>
<dbReference type="AlphaFoldDB" id="A0A3E4QPC0"/>
<dbReference type="GO" id="GO:0003677">
    <property type="term" value="F:DNA binding"/>
    <property type="evidence" value="ECO:0007669"/>
    <property type="project" value="UniProtKB-UniRule"/>
</dbReference>